<comment type="subunit">
    <text evidence="3">F-type ATPases have 2 components, CF(1) - the catalytic core - and CF(0) - the membrane proton channel.</text>
</comment>
<sequence>MPQMAPLSWFILFMIFSATLIMFCMMNYFISSSTPKSSKHSILINSLNWKW</sequence>
<evidence type="ECO:0000256" key="12">
    <source>
        <dbReference type="RuleBase" id="RU003661"/>
    </source>
</evidence>
<reference evidence="14" key="1">
    <citation type="journal article" date="2008" name="Mol. Phylogenet. Evol.">
        <title>A preliminary mitochondrial genome phylogeny of Orthoptera (Insecta) and approaches to maximizing phylogenetic signal found within mitochondrial genome data.</title>
        <authorList>
            <person name="Fenn J.D."/>
            <person name="Song H."/>
            <person name="Cameron S.L."/>
            <person name="Whiting M.F."/>
        </authorList>
    </citation>
    <scope>NUCLEOTIDE SEQUENCE</scope>
</reference>
<keyword evidence="7 12" id="KW-0375">Hydrogen ion transport</keyword>
<dbReference type="GO" id="GO:0031966">
    <property type="term" value="C:mitochondrial membrane"/>
    <property type="evidence" value="ECO:0007669"/>
    <property type="project" value="UniProtKB-SubCell"/>
</dbReference>
<feature type="transmembrane region" description="Helical" evidence="13">
    <location>
        <begin position="6"/>
        <end position="30"/>
    </location>
</feature>
<keyword evidence="9 12" id="KW-0406">Ion transport</keyword>
<dbReference type="GeneID" id="6947338"/>
<dbReference type="CTD" id="4509"/>
<proteinExistence type="inferred from homology"/>
<evidence type="ECO:0000256" key="1">
    <source>
        <dbReference type="ARBA" id="ARBA00004304"/>
    </source>
</evidence>
<evidence type="ECO:0000256" key="6">
    <source>
        <dbReference type="ARBA" id="ARBA00022692"/>
    </source>
</evidence>
<keyword evidence="5 12" id="KW-0138">CF(0)</keyword>
<dbReference type="RefSeq" id="YP_002261394.1">
    <property type="nucleotide sequence ID" value="NC_011306.1"/>
</dbReference>
<evidence type="ECO:0000256" key="7">
    <source>
        <dbReference type="ARBA" id="ARBA00022781"/>
    </source>
</evidence>
<evidence type="ECO:0000256" key="13">
    <source>
        <dbReference type="SAM" id="Phobius"/>
    </source>
</evidence>
<keyword evidence="4 12" id="KW-0813">Transport</keyword>
<evidence type="ECO:0000256" key="8">
    <source>
        <dbReference type="ARBA" id="ARBA00022989"/>
    </source>
</evidence>
<evidence type="ECO:0000256" key="9">
    <source>
        <dbReference type="ARBA" id="ARBA00023065"/>
    </source>
</evidence>
<evidence type="ECO:0000256" key="4">
    <source>
        <dbReference type="ARBA" id="ARBA00022448"/>
    </source>
</evidence>
<keyword evidence="6 12" id="KW-0812">Transmembrane</keyword>
<dbReference type="GO" id="GO:0045259">
    <property type="term" value="C:proton-transporting ATP synthase complex"/>
    <property type="evidence" value="ECO:0007669"/>
    <property type="project" value="UniProtKB-KW"/>
</dbReference>
<dbReference type="GO" id="GO:0015986">
    <property type="term" value="P:proton motive force-driven ATP synthesis"/>
    <property type="evidence" value="ECO:0007669"/>
    <property type="project" value="InterPro"/>
</dbReference>
<accession>B6DEE2</accession>
<dbReference type="GO" id="GO:0015078">
    <property type="term" value="F:proton transmembrane transporter activity"/>
    <property type="evidence" value="ECO:0007669"/>
    <property type="project" value="InterPro"/>
</dbReference>
<comment type="similarity">
    <text evidence="2 12">Belongs to the ATPase protein 8 family.</text>
</comment>
<gene>
    <name evidence="14" type="primary">ATP8</name>
</gene>
<dbReference type="AlphaFoldDB" id="B6DEE2"/>
<name>B6DEE2_TRONE</name>
<keyword evidence="8 13" id="KW-1133">Transmembrane helix</keyword>
<dbReference type="EMBL" id="EU938374">
    <property type="protein sequence ID" value="ACG59338.1"/>
    <property type="molecule type" value="Genomic_DNA"/>
</dbReference>
<comment type="subcellular location">
    <subcellularLocation>
        <location evidence="1 12">Mitochondrion membrane</location>
        <topology evidence="1 12">Single-pass membrane protein</topology>
    </subcellularLocation>
</comment>
<geneLocation type="mitochondrion" evidence="14"/>
<keyword evidence="11 13" id="KW-0472">Membrane</keyword>
<keyword evidence="10 12" id="KW-0496">Mitochondrion</keyword>
<evidence type="ECO:0000256" key="11">
    <source>
        <dbReference type="ARBA" id="ARBA00023136"/>
    </source>
</evidence>
<evidence type="ECO:0000313" key="14">
    <source>
        <dbReference type="EMBL" id="ACG59338.1"/>
    </source>
</evidence>
<evidence type="ECO:0000256" key="10">
    <source>
        <dbReference type="ARBA" id="ARBA00023128"/>
    </source>
</evidence>
<protein>
    <recommendedName>
        <fullName evidence="12">ATP synthase complex subunit 8</fullName>
    </recommendedName>
</protein>
<dbReference type="InterPro" id="IPR001421">
    <property type="entry name" value="ATP8_metazoa"/>
</dbReference>
<evidence type="ECO:0000256" key="5">
    <source>
        <dbReference type="ARBA" id="ARBA00022547"/>
    </source>
</evidence>
<dbReference type="Pfam" id="PF00895">
    <property type="entry name" value="ATP-synt_8"/>
    <property type="match status" value="1"/>
</dbReference>
<organism evidence="14">
    <name type="scientific">Troglophilus neglectus</name>
    <name type="common">Cave cricket</name>
    <dbReference type="NCBI Taxonomy" id="552514"/>
    <lineage>
        <taxon>Eukaryota</taxon>
        <taxon>Metazoa</taxon>
        <taxon>Ecdysozoa</taxon>
        <taxon>Arthropoda</taxon>
        <taxon>Hexapoda</taxon>
        <taxon>Insecta</taxon>
        <taxon>Pterygota</taxon>
        <taxon>Neoptera</taxon>
        <taxon>Polyneoptera</taxon>
        <taxon>Orthoptera</taxon>
        <taxon>Ensifera</taxon>
        <taxon>Tettigoniidea</taxon>
        <taxon>Rhaphidophoroidea</taxon>
        <taxon>Rhaphidophoridae</taxon>
        <taxon>Rhaphidophorinae</taxon>
        <taxon>Troglophilus</taxon>
    </lineage>
</organism>
<evidence type="ECO:0000256" key="3">
    <source>
        <dbReference type="ARBA" id="ARBA00011291"/>
    </source>
</evidence>
<evidence type="ECO:0000256" key="2">
    <source>
        <dbReference type="ARBA" id="ARBA00008892"/>
    </source>
</evidence>